<protein>
    <recommendedName>
        <fullName evidence="2">BTB domain-containing protein</fullName>
    </recommendedName>
</protein>
<dbReference type="Proteomes" id="UP000501346">
    <property type="component" value="Chromosome ScXII"/>
</dbReference>
<dbReference type="SMART" id="SM00225">
    <property type="entry name" value="BTB"/>
    <property type="match status" value="1"/>
</dbReference>
<reference evidence="3 4" key="1">
    <citation type="journal article" date="2019" name="BMC Genomics">
        <title>Chromosome level assembly and comparative genome analysis confirm lager-brewing yeasts originated from a single hybridization.</title>
        <authorList>
            <person name="Salazar A.N."/>
            <person name="Gorter de Vries A.R."/>
            <person name="van den Broek M."/>
            <person name="Brouwers N."/>
            <person name="de la Torre Cortes P."/>
            <person name="Kuijpers N.G.A."/>
            <person name="Daran J.G."/>
            <person name="Abeel T."/>
        </authorList>
    </citation>
    <scope>NUCLEOTIDE SEQUENCE [LARGE SCALE GENOMIC DNA]</scope>
    <source>
        <strain evidence="3 4">CBS 1483</strain>
    </source>
</reference>
<dbReference type="Gene3D" id="3.30.710.10">
    <property type="entry name" value="Potassium Channel Kv1.1, Chain A"/>
    <property type="match status" value="2"/>
</dbReference>
<gene>
    <name evidence="3" type="ORF">GRS66_003439</name>
</gene>
<dbReference type="OrthoDB" id="2414723at2759"/>
<evidence type="ECO:0000256" key="1">
    <source>
        <dbReference type="SAM" id="MobiDB-lite"/>
    </source>
</evidence>
<name>A0A6C1DWE8_SACPS</name>
<dbReference type="CDD" id="cd18316">
    <property type="entry name" value="BTB_POZ_KCTD-like"/>
    <property type="match status" value="1"/>
</dbReference>
<dbReference type="InterPro" id="IPR000210">
    <property type="entry name" value="BTB/POZ_dom"/>
</dbReference>
<sequence>MSGQKGEIVVYTKELETTPELLPNHEVFKIRIGQKLFEISGATLNSDAPNFFTRFFNAHDKNTILFVDRSEDVFIIIYRHLQGYFPDIKDEVQFTCLFADALYFQLPKLVKLIKEYDYHFTNIGGVPFKVPKSLFHEEGNRLNYFETISRTSYEEIEKWESNKKPGSPPLLPPSYIARSPEFFRDILSLLGGSELELSEERTASLIKECRYYRLNRLEQELVRAKIIYNPLTNCQEVCIALDSVSKKGVTIERLTSLHTGNQSLAVSSCLNGTEGEKTATGFHKTETDSGNNDESEPPTKKVKHCIERHWSMLKYQRPYIDTVSHDLIFQLHSNQCKIIFNKKNKTVHVDLSREAAMLFENKFSDVLLENPDFKIDLSEYKVKLRDSQMQVESHLIIPACVSICDLTVNGAKCCNIFSLVNDSKCKERVLDCTNLKVLNCVHGLKLHLSKSMWKLGTNNGRIILVAVKAETFSGTKEYCKMIDFL</sequence>
<evidence type="ECO:0000259" key="2">
    <source>
        <dbReference type="SMART" id="SM00225"/>
    </source>
</evidence>
<organism evidence="3 4">
    <name type="scientific">Saccharomyces pastorianus</name>
    <name type="common">Lager yeast</name>
    <name type="synonym">Saccharomyces cerevisiae x Saccharomyces eubayanus</name>
    <dbReference type="NCBI Taxonomy" id="27292"/>
    <lineage>
        <taxon>Eukaryota</taxon>
        <taxon>Fungi</taxon>
        <taxon>Dikarya</taxon>
        <taxon>Ascomycota</taxon>
        <taxon>Saccharomycotina</taxon>
        <taxon>Saccharomycetes</taxon>
        <taxon>Saccharomycetales</taxon>
        <taxon>Saccharomycetaceae</taxon>
        <taxon>Saccharomyces</taxon>
    </lineage>
</organism>
<accession>A0A6C1DWE8</accession>
<feature type="region of interest" description="Disordered" evidence="1">
    <location>
        <begin position="277"/>
        <end position="300"/>
    </location>
</feature>
<evidence type="ECO:0000313" key="3">
    <source>
        <dbReference type="EMBL" id="QID81081.1"/>
    </source>
</evidence>
<dbReference type="SUPFAM" id="SSF54695">
    <property type="entry name" value="POZ domain"/>
    <property type="match status" value="2"/>
</dbReference>
<dbReference type="PANTHER" id="PTHR31758">
    <property type="entry name" value="BTB/POZ DOMAIN-CONTAINING PROTEIN YLR108C"/>
    <property type="match status" value="1"/>
</dbReference>
<evidence type="ECO:0000313" key="4">
    <source>
        <dbReference type="Proteomes" id="UP000501346"/>
    </source>
</evidence>
<dbReference type="InterPro" id="IPR011333">
    <property type="entry name" value="SKP1/BTB/POZ_sf"/>
</dbReference>
<dbReference type="AlphaFoldDB" id="A0A6C1DWE8"/>
<proteinExistence type="predicted"/>
<keyword evidence="4" id="KW-1185">Reference proteome</keyword>
<feature type="domain" description="BTB" evidence="2">
    <location>
        <begin position="26"/>
        <end position="121"/>
    </location>
</feature>
<dbReference type="PANTHER" id="PTHR31758:SF2">
    <property type="entry name" value="BTB_POZ DOMAIN-CONTAINING PROTEIN YLR108C"/>
    <property type="match status" value="1"/>
</dbReference>
<dbReference type="EMBL" id="CP048993">
    <property type="protein sequence ID" value="QID81081.1"/>
    <property type="molecule type" value="Genomic_DNA"/>
</dbReference>